<reference evidence="1 2" key="1">
    <citation type="journal article" date="2020" name="ISME J.">
        <title>Comparative genomics reveals insights into cyanobacterial evolution and habitat adaptation.</title>
        <authorList>
            <person name="Chen M.Y."/>
            <person name="Teng W.K."/>
            <person name="Zhao L."/>
            <person name="Hu C.X."/>
            <person name="Zhou Y.K."/>
            <person name="Han B.P."/>
            <person name="Song L.R."/>
            <person name="Shu W.S."/>
        </authorList>
    </citation>
    <scope>NUCLEOTIDE SEQUENCE [LARGE SCALE GENOMIC DNA]</scope>
    <source>
        <strain evidence="1 2">FACHB-838</strain>
    </source>
</reference>
<evidence type="ECO:0000313" key="1">
    <source>
        <dbReference type="EMBL" id="MBD2535573.1"/>
    </source>
</evidence>
<comment type="caution">
    <text evidence="1">The sequence shown here is derived from an EMBL/GenBank/DDBJ whole genome shotgun (WGS) entry which is preliminary data.</text>
</comment>
<evidence type="ECO:0008006" key="3">
    <source>
        <dbReference type="Google" id="ProtNLM"/>
    </source>
</evidence>
<dbReference type="Proteomes" id="UP000623440">
    <property type="component" value="Unassembled WGS sequence"/>
</dbReference>
<accession>A0ABR8E4P9</accession>
<dbReference type="RefSeq" id="WP_190946389.1">
    <property type="nucleotide sequence ID" value="NZ_JACJSI010000296.1"/>
</dbReference>
<sequence>MKLKQLAAIAGATLVTFTTFSSKGLAATIINPQLDSYIPKPSDIVVGTCSQVGVCFPGQEIPSSTSVFPFVSRNDSNFDVTSIFLTIDPSEDAVWGNGVSNIYNNIQISPDAKKITFNQGVIPVGEYLFADALTTPAGTAVKFSIAIDGTSIPEPDSVLGTLVFGSIGASSYFRRYLKRKAQQSGI</sequence>
<name>A0ABR8E4P9_9NOSO</name>
<dbReference type="EMBL" id="JACJSI010000296">
    <property type="protein sequence ID" value="MBD2535573.1"/>
    <property type="molecule type" value="Genomic_DNA"/>
</dbReference>
<proteinExistence type="predicted"/>
<organism evidence="1 2">
    <name type="scientific">Nostoc flagelliforme FACHB-838</name>
    <dbReference type="NCBI Taxonomy" id="2692904"/>
    <lineage>
        <taxon>Bacteria</taxon>
        <taxon>Bacillati</taxon>
        <taxon>Cyanobacteriota</taxon>
        <taxon>Cyanophyceae</taxon>
        <taxon>Nostocales</taxon>
        <taxon>Nostocaceae</taxon>
        <taxon>Nostoc</taxon>
    </lineage>
</organism>
<protein>
    <recommendedName>
        <fullName evidence="3">PEP-CTERM sorting domain-containing protein</fullName>
    </recommendedName>
</protein>
<evidence type="ECO:0000313" key="2">
    <source>
        <dbReference type="Proteomes" id="UP000623440"/>
    </source>
</evidence>
<gene>
    <name evidence="1" type="ORF">H6G97_41800</name>
</gene>
<keyword evidence="2" id="KW-1185">Reference proteome</keyword>